<accession>A0A1X2H2U9</accession>
<organism evidence="1 2">
    <name type="scientific">Syncephalastrum racemosum</name>
    <name type="common">Filamentous fungus</name>
    <dbReference type="NCBI Taxonomy" id="13706"/>
    <lineage>
        <taxon>Eukaryota</taxon>
        <taxon>Fungi</taxon>
        <taxon>Fungi incertae sedis</taxon>
        <taxon>Mucoromycota</taxon>
        <taxon>Mucoromycotina</taxon>
        <taxon>Mucoromycetes</taxon>
        <taxon>Mucorales</taxon>
        <taxon>Syncephalastraceae</taxon>
        <taxon>Syncephalastrum</taxon>
    </lineage>
</organism>
<dbReference type="Proteomes" id="UP000242180">
    <property type="component" value="Unassembled WGS sequence"/>
</dbReference>
<proteinExistence type="predicted"/>
<name>A0A1X2H2U9_SYNRA</name>
<comment type="caution">
    <text evidence="1">The sequence shown here is derived from an EMBL/GenBank/DDBJ whole genome shotgun (WGS) entry which is preliminary data.</text>
</comment>
<evidence type="ECO:0000313" key="2">
    <source>
        <dbReference type="Proteomes" id="UP000242180"/>
    </source>
</evidence>
<sequence length="285" mass="32111">MACHKATQTDQSGYTQTVDMDMKVSPNAREKEAMVAEIGLCPLRHICVTCSLRINYTTHSQDTQALNALDVLLHEGTFVIHISNTPYHPSVYQWMQPILSNLMVKNGFRVQILIDDTHELSCRCTGPPALPIIPPLAQLLQRTLPHGQLLSVHLHLRWIPYAKCGEKLMGQLDSPRLAMEDCVKRGLETALFTRLAIRYPLCFKTSHHEELKDIAHDIPTIAKSLTNIIKRVQYKPKLMIDLETLDQTMRSARLVRHDADNGPSKTNDVLTAAVYVALTSEMRTA</sequence>
<gene>
    <name evidence="1" type="ORF">BCR43DRAFT_518699</name>
</gene>
<evidence type="ECO:0000313" key="1">
    <source>
        <dbReference type="EMBL" id="ORY91351.1"/>
    </source>
</evidence>
<reference evidence="1 2" key="1">
    <citation type="submission" date="2016-07" db="EMBL/GenBank/DDBJ databases">
        <title>Pervasive Adenine N6-methylation of Active Genes in Fungi.</title>
        <authorList>
            <consortium name="DOE Joint Genome Institute"/>
            <person name="Mondo S.J."/>
            <person name="Dannebaum R.O."/>
            <person name="Kuo R.C."/>
            <person name="Labutti K."/>
            <person name="Haridas S."/>
            <person name="Kuo A."/>
            <person name="Salamov A."/>
            <person name="Ahrendt S.R."/>
            <person name="Lipzen A."/>
            <person name="Sullivan W."/>
            <person name="Andreopoulos W.B."/>
            <person name="Clum A."/>
            <person name="Lindquist E."/>
            <person name="Daum C."/>
            <person name="Ramamoorthy G.K."/>
            <person name="Gryganskyi A."/>
            <person name="Culley D."/>
            <person name="Magnuson J.K."/>
            <person name="James T.Y."/>
            <person name="O'Malley M.A."/>
            <person name="Stajich J.E."/>
            <person name="Spatafora J.W."/>
            <person name="Visel A."/>
            <person name="Grigoriev I.V."/>
        </authorList>
    </citation>
    <scope>NUCLEOTIDE SEQUENCE [LARGE SCALE GENOMIC DNA]</scope>
    <source>
        <strain evidence="1 2">NRRL 2496</strain>
    </source>
</reference>
<dbReference type="EMBL" id="MCGN01000011">
    <property type="protein sequence ID" value="ORY91351.1"/>
    <property type="molecule type" value="Genomic_DNA"/>
</dbReference>
<dbReference type="AlphaFoldDB" id="A0A1X2H2U9"/>
<dbReference type="InParanoid" id="A0A1X2H2U9"/>
<keyword evidence="2" id="KW-1185">Reference proteome</keyword>
<protein>
    <submittedName>
        <fullName evidence="1">Uncharacterized protein</fullName>
    </submittedName>
</protein>